<name>A0A5A7NSA8_9MICC</name>
<dbReference type="EMBL" id="BKDJ01000005">
    <property type="protein sequence ID" value="GER22847.1"/>
    <property type="molecule type" value="Genomic_DNA"/>
</dbReference>
<proteinExistence type="predicted"/>
<gene>
    <name evidence="2" type="ORF">NCCP1664_13440</name>
</gene>
<dbReference type="InterPro" id="IPR052189">
    <property type="entry name" value="L-asp_N-monooxygenase_NS-form"/>
</dbReference>
<dbReference type="Pfam" id="PF13454">
    <property type="entry name" value="NAD_binding_9"/>
    <property type="match status" value="1"/>
</dbReference>
<feature type="domain" description="FAD-dependent urate hydroxylase HpyO/Asp monooxygenase CreE-like FAD/NAD(P)-binding" evidence="1">
    <location>
        <begin position="9"/>
        <end position="188"/>
    </location>
</feature>
<dbReference type="PANTHER" id="PTHR40254">
    <property type="entry name" value="BLR0577 PROTEIN"/>
    <property type="match status" value="1"/>
</dbReference>
<reference evidence="2 3" key="1">
    <citation type="submission" date="2019-09" db="EMBL/GenBank/DDBJ databases">
        <title>Arthrobacter zafarii sp. nov., a moderately thermotolerant and halotolerant actinobacterium isolated from Cholistan desert soil of Pakistan.</title>
        <authorList>
            <person name="Amin A."/>
            <person name="Ahmed I."/>
            <person name="Khalid N."/>
            <person name="Schumann P."/>
            <person name="Busse H.J."/>
            <person name="Khan I.U."/>
            <person name="Li S."/>
            <person name="Li W.J."/>
        </authorList>
    </citation>
    <scope>NUCLEOTIDE SEQUENCE [LARGE SCALE GENOMIC DNA]</scope>
    <source>
        <strain evidence="2 3">NCCP-1664</strain>
    </source>
</reference>
<dbReference type="InterPro" id="IPR036188">
    <property type="entry name" value="FAD/NAD-bd_sf"/>
</dbReference>
<dbReference type="Gene3D" id="3.50.50.60">
    <property type="entry name" value="FAD/NAD(P)-binding domain"/>
    <property type="match status" value="1"/>
</dbReference>
<dbReference type="PANTHER" id="PTHR40254:SF1">
    <property type="entry name" value="BLR0577 PROTEIN"/>
    <property type="match status" value="1"/>
</dbReference>
<comment type="caution">
    <text evidence="2">The sequence shown here is derived from an EMBL/GenBank/DDBJ whole genome shotgun (WGS) entry which is preliminary data.</text>
</comment>
<organism evidence="2 3">
    <name type="scientific">Zafaria cholistanensis</name>
    <dbReference type="NCBI Taxonomy" id="1682741"/>
    <lineage>
        <taxon>Bacteria</taxon>
        <taxon>Bacillati</taxon>
        <taxon>Actinomycetota</taxon>
        <taxon>Actinomycetes</taxon>
        <taxon>Micrococcales</taxon>
        <taxon>Micrococcaceae</taxon>
        <taxon>Zafaria</taxon>
    </lineage>
</organism>
<accession>A0A5A7NSA8</accession>
<evidence type="ECO:0000259" key="1">
    <source>
        <dbReference type="Pfam" id="PF13454"/>
    </source>
</evidence>
<dbReference type="Proteomes" id="UP000325307">
    <property type="component" value="Unassembled WGS sequence"/>
</dbReference>
<sequence>MGNGHFRIVVIGAGPRGTSLLERLASRLEEARAGARPRLLLDITVVDPHEPGPGHVWATGQPRLFLMNTPALFPTVAPPRTNGAGPGLTFAQWCASGGDGATLTPPEAAELAALGPGSFPSRALYGRYLRHVHERAGALLAVHPAVAQLRHVPASALSVRRTGSGYAVGLDGGHGTLAADAVVLAVGHVPALPTPRQQAAGERAGVAGLHYQPPNVPADVDWSAYPEGGPVLVRGLGLNFFDAMVQLTVGRNGEFVATGQGPGRALEYRASGREPVLHAASRRGTPYRAKAAVDAFIPPSVSLRHLSFEAVHALAAEGAPGEPPGKVGFEAHIWPLLHRDVLRTYYATLARTRPELFPYGTAAFTARLDTVLEAPHPGHEVWRTEARRLVADLAPEAGWLDVPALGHPFAERGFSGHEEYQAAVLEYLEEDARGSARGEDDALKMAIGALNAGRMVVKRMVAEELLEDASRLEELQRWFEPLVEGLASGPPLQRIEELAALARAGVVQFIGPDPVFGLDEEAGHFTASSPWVDAEPVTARHMLEAMMPANRVAQTASPLLRQLQEDGMARPRTLRDGDGEEVHGSGFDVVGEPYRLVDTAGVPHRGIFVLGLQLSSVQWGTAIAAEAGASFADGARTLGDADATASELLRLAG</sequence>
<protein>
    <submittedName>
        <fullName evidence="2">Adenylate cyclase</fullName>
    </submittedName>
</protein>
<keyword evidence="3" id="KW-1185">Reference proteome</keyword>
<evidence type="ECO:0000313" key="3">
    <source>
        <dbReference type="Proteomes" id="UP000325307"/>
    </source>
</evidence>
<dbReference type="AlphaFoldDB" id="A0A5A7NSA8"/>
<dbReference type="RefSeq" id="WP_149956464.1">
    <property type="nucleotide sequence ID" value="NZ_BKDJ01000005.1"/>
</dbReference>
<dbReference type="OrthoDB" id="3653265at2"/>
<evidence type="ECO:0000313" key="2">
    <source>
        <dbReference type="EMBL" id="GER22847.1"/>
    </source>
</evidence>
<dbReference type="SUPFAM" id="SSF51905">
    <property type="entry name" value="FAD/NAD(P)-binding domain"/>
    <property type="match status" value="1"/>
</dbReference>
<dbReference type="InterPro" id="IPR038732">
    <property type="entry name" value="HpyO/CreE_NAD-binding"/>
</dbReference>